<gene>
    <name evidence="1" type="ORF">XENTR_v90028352mg</name>
</gene>
<evidence type="ECO:0000313" key="1">
    <source>
        <dbReference type="EMBL" id="OCA14006.1"/>
    </source>
</evidence>
<protein>
    <submittedName>
        <fullName evidence="1">Uncharacterized protein</fullName>
    </submittedName>
</protein>
<dbReference type="EMBL" id="KV462887">
    <property type="protein sequence ID" value="OCA14006.1"/>
    <property type="molecule type" value="Genomic_DNA"/>
</dbReference>
<dbReference type="AlphaFoldDB" id="A0A1B8XTN1"/>
<name>A0A1B8XTN1_XENTR</name>
<reference evidence="1" key="3">
    <citation type="submission" date="2016-05" db="EMBL/GenBank/DDBJ databases">
        <title>WGS assembly of Xenopus tropicalis.</title>
        <authorList>
            <person name="Sessions A."/>
            <person name="Jenkins J."/>
            <person name="Mitros T."/>
            <person name="Lyons J.T."/>
            <person name="Dichmann D.S."/>
            <person name="Robert J."/>
            <person name="Harland R.M."/>
            <person name="Rokhsar D.S."/>
        </authorList>
    </citation>
    <scope>NUCLEOTIDE SEQUENCE</scope>
    <source>
        <strain evidence="1">Nigerian</strain>
    </source>
</reference>
<organism evidence="1">
    <name type="scientific">Xenopus tropicalis</name>
    <name type="common">Western clawed frog</name>
    <name type="synonym">Silurana tropicalis</name>
    <dbReference type="NCBI Taxonomy" id="8364"/>
    <lineage>
        <taxon>Eukaryota</taxon>
        <taxon>Metazoa</taxon>
        <taxon>Chordata</taxon>
        <taxon>Craniata</taxon>
        <taxon>Vertebrata</taxon>
        <taxon>Euteleostomi</taxon>
        <taxon>Amphibia</taxon>
        <taxon>Batrachia</taxon>
        <taxon>Anura</taxon>
        <taxon>Pipoidea</taxon>
        <taxon>Pipidae</taxon>
        <taxon>Xenopodinae</taxon>
        <taxon>Xenopus</taxon>
        <taxon>Silurana</taxon>
    </lineage>
</organism>
<reference evidence="1" key="2">
    <citation type="journal article" date="2010" name="Science">
        <title>The genome of the Western clawed frog Xenopus tropicalis.</title>
        <authorList>
            <person name="Hellsten U."/>
            <person name="Harland R.M."/>
            <person name="Gilchrist M.J."/>
            <person name="Hendrix D."/>
            <person name="Jurka J."/>
            <person name="Kapitonov V."/>
            <person name="Ovcharenko I."/>
            <person name="Putnam N.H."/>
            <person name="Shu S."/>
            <person name="Taher L."/>
            <person name="Blitz I.L."/>
            <person name="Blumberg B."/>
            <person name="Dichmann D.S."/>
            <person name="Dubchak I."/>
            <person name="Amaya E."/>
            <person name="Detter J.C."/>
            <person name="Fletcher R."/>
            <person name="Gerhard D.S."/>
            <person name="Goodstein D."/>
            <person name="Graves T."/>
            <person name="Grigoriev I.V."/>
            <person name="Grimwood J."/>
            <person name="Kawashima T."/>
            <person name="Lindquist E."/>
            <person name="Lucas S.M."/>
            <person name="Mead P.E."/>
            <person name="Mitros T."/>
            <person name="Ogino H."/>
            <person name="Ohta Y."/>
            <person name="Poliakov A.V."/>
            <person name="Pollet N."/>
            <person name="Robert J."/>
            <person name="Salamov A."/>
            <person name="Sater A.K."/>
            <person name="Schmutz J."/>
            <person name="Terry A."/>
            <person name="Vize P.D."/>
            <person name="Warren W.C."/>
            <person name="Wells D."/>
            <person name="Wills A."/>
            <person name="Wilson R.K."/>
            <person name="Zimmerman L.B."/>
            <person name="Zorn A.M."/>
            <person name="Grainger R."/>
            <person name="Grammer T."/>
            <person name="Khokha M.K."/>
            <person name="Richardson P.M."/>
            <person name="Rokhsar D.S."/>
        </authorList>
    </citation>
    <scope>NUCLEOTIDE SEQUENCE [LARGE SCALE GENOMIC DNA]</scope>
    <source>
        <strain evidence="1">Nigerian</strain>
    </source>
</reference>
<accession>A0A1B8XTN1</accession>
<proteinExistence type="predicted"/>
<sequence length="109" mass="12890">MFKGLDYPVANDCLRMPSRQLVGNSVIQTFSSHYYKHSWKLQKGNFCSESRKLCYSRAAHIYIFYTYLCLQIFHSKYVIFSMILPHLLGFSYCCHFILNWFPDLGQQPS</sequence>
<reference evidence="1" key="1">
    <citation type="submission" date="2009-11" db="EMBL/GenBank/DDBJ databases">
        <authorList>
            <consortium name="US DOE Joint Genome Institute (JGI-PGF)"/>
            <person name="Ottilar R."/>
            <person name="Schmutz J."/>
            <person name="Salamov A."/>
            <person name="Cheng J.F."/>
            <person name="Lucas S."/>
            <person name="Pitluck S."/>
            <person name="Gundlach H."/>
            <person name="Guo Y."/>
            <person name="Haberer G."/>
            <person name="Nasrallah J."/>
            <person name="Mayer K.F.X."/>
            <person name="van de Peer Y."/>
            <person name="Weigel D."/>
            <person name="Grigoriev I.V."/>
        </authorList>
    </citation>
    <scope>NUCLEOTIDE SEQUENCE</scope>
    <source>
        <strain evidence="1">Nigerian</strain>
    </source>
</reference>